<sequence>MVKSRTIRIPLDLIISVETIISMDKELQYKSPFEFIVDAIRHRIEEVLKLNNPYGEKKKENNIISDFV</sequence>
<gene>
    <name evidence="1" type="ORF">LCGC14_2016160</name>
</gene>
<dbReference type="EMBL" id="LAZR01023210">
    <property type="protein sequence ID" value="KKL79305.1"/>
    <property type="molecule type" value="Genomic_DNA"/>
</dbReference>
<reference evidence="1" key="1">
    <citation type="journal article" date="2015" name="Nature">
        <title>Complex archaea that bridge the gap between prokaryotes and eukaryotes.</title>
        <authorList>
            <person name="Spang A."/>
            <person name="Saw J.H."/>
            <person name="Jorgensen S.L."/>
            <person name="Zaremba-Niedzwiedzka K."/>
            <person name="Martijn J."/>
            <person name="Lind A.E."/>
            <person name="van Eijk R."/>
            <person name="Schleper C."/>
            <person name="Guy L."/>
            <person name="Ettema T.J."/>
        </authorList>
    </citation>
    <scope>NUCLEOTIDE SEQUENCE</scope>
</reference>
<protein>
    <submittedName>
        <fullName evidence="1">Uncharacterized protein</fullName>
    </submittedName>
</protein>
<comment type="caution">
    <text evidence="1">The sequence shown here is derived from an EMBL/GenBank/DDBJ whole genome shotgun (WGS) entry which is preliminary data.</text>
</comment>
<evidence type="ECO:0000313" key="1">
    <source>
        <dbReference type="EMBL" id="KKL79305.1"/>
    </source>
</evidence>
<name>A0A0F9HCA5_9ZZZZ</name>
<organism evidence="1">
    <name type="scientific">marine sediment metagenome</name>
    <dbReference type="NCBI Taxonomy" id="412755"/>
    <lineage>
        <taxon>unclassified sequences</taxon>
        <taxon>metagenomes</taxon>
        <taxon>ecological metagenomes</taxon>
    </lineage>
</organism>
<proteinExistence type="predicted"/>
<accession>A0A0F9HCA5</accession>
<dbReference type="AlphaFoldDB" id="A0A0F9HCA5"/>